<comment type="caution">
    <text evidence="1">The sequence shown here is derived from an EMBL/GenBank/DDBJ whole genome shotgun (WGS) entry which is preliminary data.</text>
</comment>
<dbReference type="EMBL" id="JABFAC010000010">
    <property type="protein sequence ID" value="MBA0627231.1"/>
    <property type="molecule type" value="Genomic_DNA"/>
</dbReference>
<dbReference type="AlphaFoldDB" id="A0A7J8SMC5"/>
<evidence type="ECO:0000313" key="1">
    <source>
        <dbReference type="EMBL" id="MBA0627231.1"/>
    </source>
</evidence>
<protein>
    <submittedName>
        <fullName evidence="1">Uncharacterized protein</fullName>
    </submittedName>
</protein>
<organism evidence="1 2">
    <name type="scientific">Gossypium davidsonii</name>
    <name type="common">Davidson's cotton</name>
    <name type="synonym">Gossypium klotzschianum subsp. davidsonii</name>
    <dbReference type="NCBI Taxonomy" id="34287"/>
    <lineage>
        <taxon>Eukaryota</taxon>
        <taxon>Viridiplantae</taxon>
        <taxon>Streptophyta</taxon>
        <taxon>Embryophyta</taxon>
        <taxon>Tracheophyta</taxon>
        <taxon>Spermatophyta</taxon>
        <taxon>Magnoliopsida</taxon>
        <taxon>eudicotyledons</taxon>
        <taxon>Gunneridae</taxon>
        <taxon>Pentapetalae</taxon>
        <taxon>rosids</taxon>
        <taxon>malvids</taxon>
        <taxon>Malvales</taxon>
        <taxon>Malvaceae</taxon>
        <taxon>Malvoideae</taxon>
        <taxon>Gossypium</taxon>
    </lineage>
</organism>
<proteinExistence type="predicted"/>
<accession>A0A7J8SMC5</accession>
<keyword evidence="2" id="KW-1185">Reference proteome</keyword>
<name>A0A7J8SMC5_GOSDV</name>
<dbReference type="Proteomes" id="UP000593561">
    <property type="component" value="Unassembled WGS sequence"/>
</dbReference>
<evidence type="ECO:0000313" key="2">
    <source>
        <dbReference type="Proteomes" id="UP000593561"/>
    </source>
</evidence>
<reference evidence="1 2" key="1">
    <citation type="journal article" date="2019" name="Genome Biol. Evol.">
        <title>Insights into the evolution of the New World diploid cottons (Gossypium, subgenus Houzingenia) based on genome sequencing.</title>
        <authorList>
            <person name="Grover C.E."/>
            <person name="Arick M.A. 2nd"/>
            <person name="Thrash A."/>
            <person name="Conover J.L."/>
            <person name="Sanders W.S."/>
            <person name="Peterson D.G."/>
            <person name="Frelichowski J.E."/>
            <person name="Scheffler J.A."/>
            <person name="Scheffler B.E."/>
            <person name="Wendel J.F."/>
        </authorList>
    </citation>
    <scope>NUCLEOTIDE SEQUENCE [LARGE SCALE GENOMIC DNA]</scope>
    <source>
        <strain evidence="1">27</strain>
        <tissue evidence="1">Leaf</tissue>
    </source>
</reference>
<gene>
    <name evidence="1" type="ORF">Godav_004767</name>
</gene>
<sequence>MYQIYYQFNDLSTYLMVSDKLSTWSKRRTANTTLALTANLIKKGLYPKTIY</sequence>